<dbReference type="GO" id="GO:0016887">
    <property type="term" value="F:ATP hydrolysis activity"/>
    <property type="evidence" value="ECO:0007669"/>
    <property type="project" value="InterPro"/>
</dbReference>
<dbReference type="AlphaFoldDB" id="A0A2Z5Y173"/>
<dbReference type="Proteomes" id="UP000269226">
    <property type="component" value="Chromosome"/>
</dbReference>
<dbReference type="Pfam" id="PF00005">
    <property type="entry name" value="ABC_tran"/>
    <property type="match status" value="1"/>
</dbReference>
<evidence type="ECO:0000256" key="3">
    <source>
        <dbReference type="ARBA" id="ARBA00022840"/>
    </source>
</evidence>
<dbReference type="PANTHER" id="PTHR42781">
    <property type="entry name" value="SPERMIDINE/PUTRESCINE IMPORT ATP-BINDING PROTEIN POTA"/>
    <property type="match status" value="1"/>
</dbReference>
<dbReference type="InterPro" id="IPR027417">
    <property type="entry name" value="P-loop_NTPase"/>
</dbReference>
<dbReference type="PANTHER" id="PTHR42781:SF9">
    <property type="entry name" value="AMINO ACID ABC TRANSPORTER, ATP-BINDING PROTEIN-RELATED"/>
    <property type="match status" value="1"/>
</dbReference>
<keyword evidence="2" id="KW-0547">Nucleotide-binding</keyword>
<evidence type="ECO:0000256" key="1">
    <source>
        <dbReference type="ARBA" id="ARBA00022448"/>
    </source>
</evidence>
<evidence type="ECO:0000313" key="6">
    <source>
        <dbReference type="Proteomes" id="UP000269226"/>
    </source>
</evidence>
<protein>
    <submittedName>
        <fullName evidence="5">Amino acid ABC transporter, ATP-binding protein</fullName>
    </submittedName>
</protein>
<dbReference type="PROSITE" id="PS00211">
    <property type="entry name" value="ABC_TRANSPORTER_1"/>
    <property type="match status" value="1"/>
</dbReference>
<accession>A0A2Z5Y173</accession>
<name>A0A2Z5Y173_9ENTE</name>
<gene>
    <name evidence="5" type="ORF">DAT561_0397</name>
</gene>
<keyword evidence="1" id="KW-0813">Transport</keyword>
<sequence>MLIINGLSKKFNNTQIIDQFNLKIKEGEITTIIGPSGGGKTTLLRCIAGLETIDSGEFLLDGIPFDPVKTAKNEQIIGIVFQDFRLFPHLSVLENITLAPQLSLKQTKKISEQHAKELLEKLGLVGKENLYPYQLSGGQKQRVALARALAMKPKILGYDEPTSALDIHLRQQIEAIILDLKKQGMTQIVVTHDRTFAKNISDTLITVHPIQ</sequence>
<dbReference type="SUPFAM" id="SSF52540">
    <property type="entry name" value="P-loop containing nucleoside triphosphate hydrolases"/>
    <property type="match status" value="1"/>
</dbReference>
<dbReference type="GeneID" id="57042958"/>
<dbReference type="InterPro" id="IPR017871">
    <property type="entry name" value="ABC_transporter-like_CS"/>
</dbReference>
<reference evidence="5 6" key="1">
    <citation type="submission" date="2018-01" db="EMBL/GenBank/DDBJ databases">
        <title>Whole genome sequence of Melissococcus plutonius DAT561.</title>
        <authorList>
            <person name="Okumura K."/>
            <person name="Takamatsu D."/>
            <person name="Okura M."/>
        </authorList>
    </citation>
    <scope>NUCLEOTIDE SEQUENCE [LARGE SCALE GENOMIC DNA]</scope>
    <source>
        <strain evidence="5 6">DAT561</strain>
    </source>
</reference>
<dbReference type="InterPro" id="IPR050093">
    <property type="entry name" value="ABC_SmlMolc_Importer"/>
</dbReference>
<keyword evidence="3 5" id="KW-0067">ATP-binding</keyword>
<dbReference type="SMART" id="SM00382">
    <property type="entry name" value="AAA"/>
    <property type="match status" value="1"/>
</dbReference>
<dbReference type="RefSeq" id="WP_015694601.1">
    <property type="nucleotide sequence ID" value="NZ_AP018492.1"/>
</dbReference>
<proteinExistence type="predicted"/>
<dbReference type="PROSITE" id="PS50893">
    <property type="entry name" value="ABC_TRANSPORTER_2"/>
    <property type="match status" value="1"/>
</dbReference>
<organism evidence="5 6">
    <name type="scientific">Melissococcus plutonius</name>
    <dbReference type="NCBI Taxonomy" id="33970"/>
    <lineage>
        <taxon>Bacteria</taxon>
        <taxon>Bacillati</taxon>
        <taxon>Bacillota</taxon>
        <taxon>Bacilli</taxon>
        <taxon>Lactobacillales</taxon>
        <taxon>Enterococcaceae</taxon>
        <taxon>Melissococcus</taxon>
    </lineage>
</organism>
<feature type="domain" description="ABC transporter" evidence="4">
    <location>
        <begin position="2"/>
        <end position="210"/>
    </location>
</feature>
<evidence type="ECO:0000256" key="2">
    <source>
        <dbReference type="ARBA" id="ARBA00022741"/>
    </source>
</evidence>
<evidence type="ECO:0000313" key="5">
    <source>
        <dbReference type="EMBL" id="BBC60534.1"/>
    </source>
</evidence>
<dbReference type="EMBL" id="AP018492">
    <property type="protein sequence ID" value="BBC60534.1"/>
    <property type="molecule type" value="Genomic_DNA"/>
</dbReference>
<evidence type="ECO:0000259" key="4">
    <source>
        <dbReference type="PROSITE" id="PS50893"/>
    </source>
</evidence>
<dbReference type="InterPro" id="IPR003439">
    <property type="entry name" value="ABC_transporter-like_ATP-bd"/>
</dbReference>
<dbReference type="InterPro" id="IPR003593">
    <property type="entry name" value="AAA+_ATPase"/>
</dbReference>
<dbReference type="Gene3D" id="3.40.50.300">
    <property type="entry name" value="P-loop containing nucleotide triphosphate hydrolases"/>
    <property type="match status" value="1"/>
</dbReference>
<dbReference type="GO" id="GO:0005524">
    <property type="term" value="F:ATP binding"/>
    <property type="evidence" value="ECO:0007669"/>
    <property type="project" value="UniProtKB-KW"/>
</dbReference>